<feature type="binding site" evidence="7">
    <location>
        <position position="298"/>
    </location>
    <ligand>
        <name>3-phosphoshikimate</name>
        <dbReference type="ChEBI" id="CHEBI:145989"/>
    </ligand>
</feature>
<name>A0A2T0W6I3_9LACT</name>
<keyword evidence="5 7" id="KW-0057">Aromatic amino acid biosynthesis</keyword>
<feature type="binding site" evidence="7">
    <location>
        <position position="170"/>
    </location>
    <ligand>
        <name>3-phosphoshikimate</name>
        <dbReference type="ChEBI" id="CHEBI:145989"/>
    </ligand>
</feature>
<feature type="binding site" evidence="7">
    <location>
        <position position="22"/>
    </location>
    <ligand>
        <name>3-phosphoshikimate</name>
        <dbReference type="ChEBI" id="CHEBI:145989"/>
    </ligand>
</feature>
<protein>
    <recommendedName>
        <fullName evidence="7">3-phosphoshikimate 1-carboxyvinyltransferase</fullName>
        <ecNumber evidence="7">2.5.1.19</ecNumber>
    </recommendedName>
    <alternativeName>
        <fullName evidence="7">5-enolpyruvylshikimate-3-phosphate synthase</fullName>
        <shortName evidence="7">EPSP synthase</shortName>
        <shortName evidence="7">EPSPS</shortName>
    </alternativeName>
</protein>
<dbReference type="PANTHER" id="PTHR21090">
    <property type="entry name" value="AROM/DEHYDROQUINATE SYNTHASE"/>
    <property type="match status" value="1"/>
</dbReference>
<dbReference type="InterPro" id="IPR006264">
    <property type="entry name" value="EPSP_synthase"/>
</dbReference>
<dbReference type="Proteomes" id="UP000238205">
    <property type="component" value="Unassembled WGS sequence"/>
</dbReference>
<feature type="binding site" evidence="7">
    <location>
        <position position="172"/>
    </location>
    <ligand>
        <name>phosphoenolpyruvate</name>
        <dbReference type="ChEBI" id="CHEBI:58702"/>
    </ligand>
</feature>
<evidence type="ECO:0000256" key="6">
    <source>
        <dbReference type="ARBA" id="ARBA00044633"/>
    </source>
</evidence>
<dbReference type="GO" id="GO:0009073">
    <property type="term" value="P:aromatic amino acid family biosynthetic process"/>
    <property type="evidence" value="ECO:0007669"/>
    <property type="project" value="UniProtKB-KW"/>
</dbReference>
<feature type="binding site" evidence="7">
    <location>
        <position position="329"/>
    </location>
    <ligand>
        <name>phosphoenolpyruvate</name>
        <dbReference type="ChEBI" id="CHEBI:58702"/>
    </ligand>
</feature>
<dbReference type="InterPro" id="IPR001986">
    <property type="entry name" value="Enolpyruvate_Tfrase_dom"/>
</dbReference>
<comment type="subcellular location">
    <subcellularLocation>
        <location evidence="7">Cytoplasm</location>
    </subcellularLocation>
</comment>
<feature type="binding site" evidence="7">
    <location>
        <position position="171"/>
    </location>
    <ligand>
        <name>3-phosphoshikimate</name>
        <dbReference type="ChEBI" id="CHEBI:145989"/>
    </ligand>
</feature>
<reference evidence="9 10" key="1">
    <citation type="submission" date="2018-03" db="EMBL/GenBank/DDBJ databases">
        <title>Genomic Encyclopedia of Archaeal and Bacterial Type Strains, Phase II (KMG-II): from individual species to whole genera.</title>
        <authorList>
            <person name="Goeker M."/>
        </authorList>
    </citation>
    <scope>NUCLEOTIDE SEQUENCE [LARGE SCALE GENOMIC DNA]</scope>
    <source>
        <strain evidence="9 10">DSM 13175</strain>
    </source>
</reference>
<feature type="binding site" evidence="7">
    <location>
        <position position="172"/>
    </location>
    <ligand>
        <name>3-phosphoshikimate</name>
        <dbReference type="ChEBI" id="CHEBI:145989"/>
    </ligand>
</feature>
<dbReference type="UniPathway" id="UPA00053">
    <property type="reaction ID" value="UER00089"/>
</dbReference>
<accession>A0A2T0W6I3</accession>
<dbReference type="CDD" id="cd01556">
    <property type="entry name" value="EPSP_synthase"/>
    <property type="match status" value="1"/>
</dbReference>
<dbReference type="GO" id="GO:0005737">
    <property type="term" value="C:cytoplasm"/>
    <property type="evidence" value="ECO:0007669"/>
    <property type="project" value="UniProtKB-SubCell"/>
</dbReference>
<dbReference type="EC" id="2.5.1.19" evidence="7"/>
<comment type="pathway">
    <text evidence="1 7">Metabolic intermediate biosynthesis; chorismate biosynthesis; chorismate from D-erythrose 4-phosphate and phosphoenolpyruvate: step 6/7.</text>
</comment>
<sequence>MTHLQLEPTKIAGTVTVPPSKSLAHRAVICAGLANGRSTVKNIQYSDDIKATVQGLREMGAGITEEENSLVIDGIGLNAKDKRHNNHSARTIDANESGSTLRFLVPVATLFEGKTRFIGRGKLGQRPLTPYEDLFNSQGLLFAATNTETLDLTVEGPLLPKTVELRGDISSQFITGLLMTMPFLDGDSEIKVTTPLESKGYIDLTLDVFNTFGLKIQVEEEGQLYKIPGNQSIKAADYTVEGDYSQAAFFLSANALGNAVDIKGLNEESLQGDKAILSIIDTLKQDTDRVIDGSQCPDIIPVAALVAALSEGQTRIKNLERLRIKESDRLEATQKELEAIGADIKIEHNDLVIKGVASLKGGTTVWSHKDHRMAMMLGIASTRCEQPIIIKDTDCVAKSYPDFWAVFKTLGGKINERHLG</sequence>
<evidence type="ECO:0000313" key="9">
    <source>
        <dbReference type="EMBL" id="PRY82316.1"/>
    </source>
</evidence>
<organism evidence="9 10">
    <name type="scientific">Alkalibacterium olivapovliticus</name>
    <dbReference type="NCBI Taxonomy" id="99907"/>
    <lineage>
        <taxon>Bacteria</taxon>
        <taxon>Bacillati</taxon>
        <taxon>Bacillota</taxon>
        <taxon>Bacilli</taxon>
        <taxon>Lactobacillales</taxon>
        <taxon>Carnobacteriaceae</taxon>
        <taxon>Alkalibacterium</taxon>
    </lineage>
</organism>
<dbReference type="PANTHER" id="PTHR21090:SF5">
    <property type="entry name" value="PENTAFUNCTIONAL AROM POLYPEPTIDE"/>
    <property type="match status" value="1"/>
</dbReference>
<comment type="caution">
    <text evidence="7">Lacks conserved residue(s) required for the propagation of feature annotation.</text>
</comment>
<comment type="catalytic activity">
    <reaction evidence="6">
        <text>3-phosphoshikimate + phosphoenolpyruvate = 5-O-(1-carboxyvinyl)-3-phosphoshikimate + phosphate</text>
        <dbReference type="Rhea" id="RHEA:21256"/>
        <dbReference type="ChEBI" id="CHEBI:43474"/>
        <dbReference type="ChEBI" id="CHEBI:57701"/>
        <dbReference type="ChEBI" id="CHEBI:58702"/>
        <dbReference type="ChEBI" id="CHEBI:145989"/>
        <dbReference type="EC" id="2.5.1.19"/>
    </reaction>
    <physiologicalReaction direction="left-to-right" evidence="6">
        <dbReference type="Rhea" id="RHEA:21257"/>
    </physiologicalReaction>
</comment>
<dbReference type="AlphaFoldDB" id="A0A2T0W6I3"/>
<dbReference type="GO" id="GO:0003866">
    <property type="term" value="F:3-phosphoshikimate 1-carboxyvinyltransferase activity"/>
    <property type="evidence" value="ECO:0007669"/>
    <property type="project" value="UniProtKB-UniRule"/>
</dbReference>
<dbReference type="InterPro" id="IPR013792">
    <property type="entry name" value="RNA3'P_cycl/enolpyr_Trfase_a/b"/>
</dbReference>
<dbReference type="PIRSF" id="PIRSF000505">
    <property type="entry name" value="EPSPS"/>
    <property type="match status" value="1"/>
</dbReference>
<comment type="subunit">
    <text evidence="7">Monomer.</text>
</comment>
<keyword evidence="10" id="KW-1185">Reference proteome</keyword>
<evidence type="ECO:0000259" key="8">
    <source>
        <dbReference type="Pfam" id="PF00275"/>
    </source>
</evidence>
<keyword evidence="3 7" id="KW-0028">Amino-acid biosynthesis</keyword>
<feature type="binding site" evidence="7">
    <location>
        <position position="198"/>
    </location>
    <ligand>
        <name>3-phosphoshikimate</name>
        <dbReference type="ChEBI" id="CHEBI:145989"/>
    </ligand>
</feature>
<dbReference type="Gene3D" id="3.65.10.10">
    <property type="entry name" value="Enolpyruvate transferase domain"/>
    <property type="match status" value="2"/>
</dbReference>
<dbReference type="HAMAP" id="MF_00210">
    <property type="entry name" value="EPSP_synth"/>
    <property type="match status" value="1"/>
</dbReference>
<comment type="similarity">
    <text evidence="2 7">Belongs to the EPSP synthase family.</text>
</comment>
<evidence type="ECO:0000256" key="3">
    <source>
        <dbReference type="ARBA" id="ARBA00022605"/>
    </source>
</evidence>
<feature type="binding site" evidence="7">
    <location>
        <position position="372"/>
    </location>
    <ligand>
        <name>phosphoenolpyruvate</name>
        <dbReference type="ChEBI" id="CHEBI:58702"/>
    </ligand>
</feature>
<feature type="binding site" evidence="7">
    <location>
        <position position="98"/>
    </location>
    <ligand>
        <name>phosphoenolpyruvate</name>
        <dbReference type="ChEBI" id="CHEBI:58702"/>
    </ligand>
</feature>
<feature type="binding site" evidence="7">
    <location>
        <position position="398"/>
    </location>
    <ligand>
        <name>phosphoenolpyruvate</name>
        <dbReference type="ChEBI" id="CHEBI:58702"/>
    </ligand>
</feature>
<dbReference type="OrthoDB" id="9809920at2"/>
<dbReference type="SUPFAM" id="SSF55205">
    <property type="entry name" value="EPT/RTPC-like"/>
    <property type="match status" value="1"/>
</dbReference>
<evidence type="ECO:0000256" key="7">
    <source>
        <dbReference type="HAMAP-Rule" id="MF_00210"/>
    </source>
</evidence>
<keyword evidence="4 7" id="KW-0808">Transferase</keyword>
<dbReference type="Pfam" id="PF00275">
    <property type="entry name" value="EPSP_synthase"/>
    <property type="match status" value="1"/>
</dbReference>
<feature type="binding site" evidence="7">
    <location>
        <position position="126"/>
    </location>
    <ligand>
        <name>phosphoenolpyruvate</name>
        <dbReference type="ChEBI" id="CHEBI:58702"/>
    </ligand>
</feature>
<dbReference type="NCBIfam" id="TIGR01356">
    <property type="entry name" value="aroA"/>
    <property type="match status" value="1"/>
</dbReference>
<comment type="caution">
    <text evidence="9">The sequence shown here is derived from an EMBL/GenBank/DDBJ whole genome shotgun (WGS) entry which is preliminary data.</text>
</comment>
<dbReference type="RefSeq" id="WP_106193748.1">
    <property type="nucleotide sequence ID" value="NZ_PVTO01000013.1"/>
</dbReference>
<dbReference type="GO" id="GO:0008652">
    <property type="term" value="P:amino acid biosynthetic process"/>
    <property type="evidence" value="ECO:0007669"/>
    <property type="project" value="UniProtKB-KW"/>
</dbReference>
<proteinExistence type="inferred from homology"/>
<dbReference type="InterPro" id="IPR023193">
    <property type="entry name" value="EPSP_synthase_CS"/>
</dbReference>
<evidence type="ECO:0000256" key="5">
    <source>
        <dbReference type="ARBA" id="ARBA00023141"/>
    </source>
</evidence>
<feature type="active site" description="Proton acceptor" evidence="7">
    <location>
        <position position="298"/>
    </location>
</feature>
<feature type="binding site" evidence="7">
    <location>
        <position position="21"/>
    </location>
    <ligand>
        <name>phosphoenolpyruvate</name>
        <dbReference type="ChEBI" id="CHEBI:58702"/>
    </ligand>
</feature>
<feature type="binding site" evidence="7">
    <location>
        <position position="325"/>
    </location>
    <ligand>
        <name>3-phosphoshikimate</name>
        <dbReference type="ChEBI" id="CHEBI:145989"/>
    </ligand>
</feature>
<dbReference type="PROSITE" id="PS00885">
    <property type="entry name" value="EPSP_SYNTHASE_2"/>
    <property type="match status" value="1"/>
</dbReference>
<feature type="binding site" evidence="7">
    <location>
        <position position="26"/>
    </location>
    <ligand>
        <name>3-phosphoshikimate</name>
        <dbReference type="ChEBI" id="CHEBI:145989"/>
    </ligand>
</feature>
<dbReference type="EMBL" id="PVTO01000013">
    <property type="protein sequence ID" value="PRY82316.1"/>
    <property type="molecule type" value="Genomic_DNA"/>
</dbReference>
<feature type="binding site" evidence="7">
    <location>
        <position position="21"/>
    </location>
    <ligand>
        <name>3-phosphoshikimate</name>
        <dbReference type="ChEBI" id="CHEBI:145989"/>
    </ligand>
</feature>
<evidence type="ECO:0000256" key="4">
    <source>
        <dbReference type="ARBA" id="ARBA00022679"/>
    </source>
</evidence>
<comment type="function">
    <text evidence="7">Catalyzes the transfer of the enolpyruvyl moiety of phosphoenolpyruvate (PEP) to the 5-hydroxyl of shikimate-3-phosphate (S3P) to produce enolpyruvyl shikimate-3-phosphate and inorganic phosphate.</text>
</comment>
<dbReference type="GO" id="GO:0009423">
    <property type="term" value="P:chorismate biosynthetic process"/>
    <property type="evidence" value="ECO:0007669"/>
    <property type="project" value="UniProtKB-UniRule"/>
</dbReference>
<evidence type="ECO:0000256" key="1">
    <source>
        <dbReference type="ARBA" id="ARBA00004811"/>
    </source>
</evidence>
<dbReference type="InterPro" id="IPR036968">
    <property type="entry name" value="Enolpyruvate_Tfrase_sf"/>
</dbReference>
<evidence type="ECO:0000256" key="2">
    <source>
        <dbReference type="ARBA" id="ARBA00009948"/>
    </source>
</evidence>
<gene>
    <name evidence="7" type="primary">aroA</name>
    <name evidence="9" type="ORF">CLV38_11353</name>
</gene>
<keyword evidence="7" id="KW-0963">Cytoplasm</keyword>
<feature type="domain" description="Enolpyruvate transferase" evidence="8">
    <location>
        <begin position="8"/>
        <end position="406"/>
    </location>
</feature>
<evidence type="ECO:0000313" key="10">
    <source>
        <dbReference type="Proteomes" id="UP000238205"/>
    </source>
</evidence>